<organism evidence="1 2">
    <name type="scientific">Thalassomonas haliotis</name>
    <dbReference type="NCBI Taxonomy" id="485448"/>
    <lineage>
        <taxon>Bacteria</taxon>
        <taxon>Pseudomonadati</taxon>
        <taxon>Pseudomonadota</taxon>
        <taxon>Gammaproteobacteria</taxon>
        <taxon>Alteromonadales</taxon>
        <taxon>Colwelliaceae</taxon>
        <taxon>Thalassomonas</taxon>
    </lineage>
</organism>
<keyword evidence="2" id="KW-1185">Reference proteome</keyword>
<keyword evidence="1" id="KW-0808">Transferase</keyword>
<evidence type="ECO:0000313" key="1">
    <source>
        <dbReference type="EMBL" id="WDE11120.1"/>
    </source>
</evidence>
<sequence length="658" mass="74027">MKILEVYLECGGYDYQLIKGGISVYTWNLSKAMMDRGEQVSILTAMHGQQQYLTEQHNLVELDYCRRWQMEIDADPEIWGNKEKIKIPLTTKAYRLDKEGISIFILSNEILDLYPDTYYPPYSSKGKELGFFKPLVFQAEVIHFIRHWFAGEALTIHAHEPYYQYLIPAAFHRDSDKQVISTVQSNMPVNKKVYLPEVKGLFQQLDIQPTLDGLADELAASEFTQCLLDYLPVTHLNYPYPDNYVNLFALCLLYSDLVDFLSEGHLEFYSRFSGTAFRALYRQLRISELVQEHGDKFFVGGCALSDSWLTADFGQFDRDSLLGSLGLDPALPTFFHNARYAPNHKGQVEMILAIAAFLNAGLPGNFILRCVSGTGIADERFHQLAAAFPDKVVLKWQMTEEAELMAMAAAADFALFPSKFEMDTFLIAVGEAMLAGCVPIASEQLGMKHWHHSEKFSGLGQSTGFAVHRSFKEEDPQLVDSLSFALRQALELYQQPDLYREKSAYARSHALKFSWENAAKAHLEAINALPGLHTNKLTETEAGSRNSWHSQALASGHLLDWRRSNRAGDISTGPVLTVSGDRVEYRLAEAASVAVFSKQQGKYQACELVRKETEAGIQGEFVGELSGDFSSEISSLFLLVTLSNGDQFWDGFEAGEQE</sequence>
<gene>
    <name evidence="1" type="ORF">H3N35_23250</name>
</gene>
<dbReference type="PANTHER" id="PTHR12526">
    <property type="entry name" value="GLYCOSYLTRANSFERASE"/>
    <property type="match status" value="1"/>
</dbReference>
<dbReference type="EMBL" id="CP059693">
    <property type="protein sequence ID" value="WDE11120.1"/>
    <property type="molecule type" value="Genomic_DNA"/>
</dbReference>
<name>A0ABY7VBU8_9GAMM</name>
<dbReference type="Proteomes" id="UP001215231">
    <property type="component" value="Chromosome"/>
</dbReference>
<reference evidence="1 2" key="1">
    <citation type="journal article" date="2022" name="Mar. Drugs">
        <title>Bioassay-Guided Fractionation Leads to the Detection of Cholic Acid Generated by the Rare Thalassomonas sp.</title>
        <authorList>
            <person name="Pheiffer F."/>
            <person name="Schneider Y.K."/>
            <person name="Hansen E.H."/>
            <person name="Andersen J.H."/>
            <person name="Isaksson J."/>
            <person name="Busche T."/>
            <person name="R C."/>
            <person name="Kalinowski J."/>
            <person name="Zyl L.V."/>
            <person name="Trindade M."/>
        </authorList>
    </citation>
    <scope>NUCLEOTIDE SEQUENCE [LARGE SCALE GENOMIC DNA]</scope>
    <source>
        <strain evidence="1 2">A5K-61T</strain>
    </source>
</reference>
<dbReference type="GO" id="GO:0016740">
    <property type="term" value="F:transferase activity"/>
    <property type="evidence" value="ECO:0007669"/>
    <property type="project" value="UniProtKB-KW"/>
</dbReference>
<dbReference type="Gene3D" id="3.40.50.2000">
    <property type="entry name" value="Glycogen Phosphorylase B"/>
    <property type="match status" value="2"/>
</dbReference>
<accession>A0ABY7VBU8</accession>
<proteinExistence type="predicted"/>
<evidence type="ECO:0000313" key="2">
    <source>
        <dbReference type="Proteomes" id="UP001215231"/>
    </source>
</evidence>
<dbReference type="RefSeq" id="WP_274051250.1">
    <property type="nucleotide sequence ID" value="NZ_CP059693.1"/>
</dbReference>
<dbReference type="SUPFAM" id="SSF53756">
    <property type="entry name" value="UDP-Glycosyltransferase/glycogen phosphorylase"/>
    <property type="match status" value="1"/>
</dbReference>
<protein>
    <submittedName>
        <fullName evidence="1">Glycosyl transferase family 1</fullName>
    </submittedName>
</protein>